<protein>
    <submittedName>
        <fullName evidence="2">Uncharacterized protein</fullName>
    </submittedName>
</protein>
<reference evidence="2" key="2">
    <citation type="journal article" date="2021" name="PeerJ">
        <title>Extensive microbial diversity within the chicken gut microbiome revealed by metagenomics and culture.</title>
        <authorList>
            <person name="Gilroy R."/>
            <person name="Ravi A."/>
            <person name="Getino M."/>
            <person name="Pursley I."/>
            <person name="Horton D.L."/>
            <person name="Alikhan N.F."/>
            <person name="Baker D."/>
            <person name="Gharbi K."/>
            <person name="Hall N."/>
            <person name="Watson M."/>
            <person name="Adriaenssens E.M."/>
            <person name="Foster-Nyarko E."/>
            <person name="Jarju S."/>
            <person name="Secka A."/>
            <person name="Antonio M."/>
            <person name="Oren A."/>
            <person name="Chaudhuri R.R."/>
            <person name="La Ragione R."/>
            <person name="Hildebrand F."/>
            <person name="Pallen M.J."/>
        </authorList>
    </citation>
    <scope>NUCLEOTIDE SEQUENCE</scope>
    <source>
        <strain evidence="2">ChiGjej1B1-24693</strain>
    </source>
</reference>
<keyword evidence="1" id="KW-0472">Membrane</keyword>
<evidence type="ECO:0000313" key="3">
    <source>
        <dbReference type="Proteomes" id="UP000886842"/>
    </source>
</evidence>
<feature type="transmembrane region" description="Helical" evidence="1">
    <location>
        <begin position="122"/>
        <end position="141"/>
    </location>
</feature>
<dbReference type="AlphaFoldDB" id="A0A9D1H277"/>
<accession>A0A9D1H277</accession>
<keyword evidence="1" id="KW-1133">Transmembrane helix</keyword>
<organism evidence="2 3">
    <name type="scientific">Candidatus Avipropionibacterium avicola</name>
    <dbReference type="NCBI Taxonomy" id="2840701"/>
    <lineage>
        <taxon>Bacteria</taxon>
        <taxon>Bacillati</taxon>
        <taxon>Actinomycetota</taxon>
        <taxon>Actinomycetes</taxon>
        <taxon>Propionibacteriales</taxon>
        <taxon>Propionibacteriaceae</taxon>
        <taxon>Propionibacteriaceae incertae sedis</taxon>
        <taxon>Candidatus Avipropionibacterium</taxon>
    </lineage>
</organism>
<reference evidence="2" key="1">
    <citation type="submission" date="2020-10" db="EMBL/GenBank/DDBJ databases">
        <authorList>
            <person name="Gilroy R."/>
        </authorList>
    </citation>
    <scope>NUCLEOTIDE SEQUENCE</scope>
    <source>
        <strain evidence="2">ChiGjej1B1-24693</strain>
    </source>
</reference>
<keyword evidence="1" id="KW-0812">Transmembrane</keyword>
<feature type="transmembrane region" description="Helical" evidence="1">
    <location>
        <begin position="190"/>
        <end position="208"/>
    </location>
</feature>
<sequence>MPGPRRGWTTRLLAVALLVLSPICGEYLSGYDESTGHPAALLSGLIFFVPLYGCAALLIREVARRAGLGWIGILLLAATFGLVQAGLVDQSLFSPDYRGLDGWEEMVAGTLIAPLGLSASNLIGFVGGHVMLSIAGPIALVEGWAPRRSQQSWIGIPGLVLCALGYVVASLLVLQWHLETESWHAATGQLVGAGLVAVALVVLSVVLGRRRRRSHPVRPGGPGLLLTAGVAVVLATVHQCVPLSWLGVAISVVVLVTAAILLVRASRTERWAPVHVALVGAAPLVVTGVIAFTYDPLIGEVSAGAKYGHNVVMLLIVLGAALVAVLAGRRASTAEASTDDPGVRVPL</sequence>
<feature type="transmembrane region" description="Helical" evidence="1">
    <location>
        <begin position="275"/>
        <end position="295"/>
    </location>
</feature>
<name>A0A9D1H277_9ACTN</name>
<gene>
    <name evidence="2" type="ORF">IAA98_14315</name>
</gene>
<evidence type="ECO:0000313" key="2">
    <source>
        <dbReference type="EMBL" id="HIT76750.1"/>
    </source>
</evidence>
<dbReference type="EMBL" id="DVLP01000414">
    <property type="protein sequence ID" value="HIT76750.1"/>
    <property type="molecule type" value="Genomic_DNA"/>
</dbReference>
<feature type="transmembrane region" description="Helical" evidence="1">
    <location>
        <begin position="243"/>
        <end position="263"/>
    </location>
</feature>
<evidence type="ECO:0000256" key="1">
    <source>
        <dbReference type="SAM" id="Phobius"/>
    </source>
</evidence>
<feature type="transmembrane region" description="Helical" evidence="1">
    <location>
        <begin position="66"/>
        <end position="87"/>
    </location>
</feature>
<feature type="transmembrane region" description="Helical" evidence="1">
    <location>
        <begin position="307"/>
        <end position="327"/>
    </location>
</feature>
<comment type="caution">
    <text evidence="2">The sequence shown here is derived from an EMBL/GenBank/DDBJ whole genome shotgun (WGS) entry which is preliminary data.</text>
</comment>
<feature type="transmembrane region" description="Helical" evidence="1">
    <location>
        <begin position="41"/>
        <end position="59"/>
    </location>
</feature>
<feature type="transmembrane region" description="Helical" evidence="1">
    <location>
        <begin position="153"/>
        <end position="178"/>
    </location>
</feature>
<feature type="transmembrane region" description="Helical" evidence="1">
    <location>
        <begin position="220"/>
        <end position="237"/>
    </location>
</feature>
<proteinExistence type="predicted"/>
<dbReference type="Proteomes" id="UP000886842">
    <property type="component" value="Unassembled WGS sequence"/>
</dbReference>